<accession>A0A8H6QEV3</accession>
<evidence type="ECO:0000313" key="2">
    <source>
        <dbReference type="EMBL" id="KAF7172365.1"/>
    </source>
</evidence>
<dbReference type="Proteomes" id="UP000630445">
    <property type="component" value="Unassembled WGS sequence"/>
</dbReference>
<dbReference type="EMBL" id="JACBAF010001865">
    <property type="protein sequence ID" value="KAF7172365.1"/>
    <property type="molecule type" value="Genomic_DNA"/>
</dbReference>
<comment type="caution">
    <text evidence="2">The sequence shown here is derived from an EMBL/GenBank/DDBJ whole genome shotgun (WGS) entry which is preliminary data.</text>
</comment>
<dbReference type="OrthoDB" id="5416097at2759"/>
<evidence type="ECO:0000313" key="3">
    <source>
        <dbReference type="Proteomes" id="UP000630445"/>
    </source>
</evidence>
<dbReference type="AlphaFoldDB" id="A0A8H6QEV3"/>
<protein>
    <submittedName>
        <fullName evidence="2">Uncharacterized protein</fullName>
    </submittedName>
</protein>
<organism evidence="2 4">
    <name type="scientific">Aspergillus hiratsukae</name>
    <dbReference type="NCBI Taxonomy" id="1194566"/>
    <lineage>
        <taxon>Eukaryota</taxon>
        <taxon>Fungi</taxon>
        <taxon>Dikarya</taxon>
        <taxon>Ascomycota</taxon>
        <taxon>Pezizomycotina</taxon>
        <taxon>Eurotiomycetes</taxon>
        <taxon>Eurotiomycetidae</taxon>
        <taxon>Eurotiales</taxon>
        <taxon>Aspergillaceae</taxon>
        <taxon>Aspergillus</taxon>
        <taxon>Aspergillus subgen. Fumigati</taxon>
    </lineage>
</organism>
<sequence length="185" mass="20776">MNSKLWDCDTEKMIISGHDIIFKTEDPDAYPLPSKKILELQWILNRVLALSGATNMHEEDYDPDLGFDLVRSLTALECEGSDDEQEDVGSLPASTCRRRPSLSRHAAELHEKKTIYRRGPRESTRTASGNLRAVVNLDSILQKLSIQTPLTNTTKAIDRLLEENKEDMAGAERVAKAIKKALDEI</sequence>
<dbReference type="EMBL" id="JACBAD010001817">
    <property type="protein sequence ID" value="KAF7133739.1"/>
    <property type="molecule type" value="Genomic_DNA"/>
</dbReference>
<evidence type="ECO:0000313" key="4">
    <source>
        <dbReference type="Proteomes" id="UP000662466"/>
    </source>
</evidence>
<gene>
    <name evidence="1" type="ORF">CNMCM5793_005093</name>
    <name evidence="2" type="ORF">CNMCM6106_006576</name>
</gene>
<name>A0A8H6QEV3_9EURO</name>
<dbReference type="Proteomes" id="UP000662466">
    <property type="component" value="Unassembled WGS sequence"/>
</dbReference>
<reference evidence="2" key="1">
    <citation type="submission" date="2020-06" db="EMBL/GenBank/DDBJ databases">
        <title>Draft genome sequences of strains closely related to Aspergillus parafelis and Aspergillus hiratsukae.</title>
        <authorList>
            <person name="Dos Santos R.A.C."/>
            <person name="Rivero-Menendez O."/>
            <person name="Steenwyk J.L."/>
            <person name="Mead M.E."/>
            <person name="Goldman G.H."/>
            <person name="Alastruey-Izquierdo A."/>
            <person name="Rokas A."/>
        </authorList>
    </citation>
    <scope>NUCLEOTIDE SEQUENCE</scope>
    <source>
        <strain evidence="1">CNM-CM5793</strain>
        <strain evidence="2">CNM-CM6106</strain>
    </source>
</reference>
<proteinExistence type="predicted"/>
<keyword evidence="3" id="KW-1185">Reference proteome</keyword>
<evidence type="ECO:0000313" key="1">
    <source>
        <dbReference type="EMBL" id="KAF7133739.1"/>
    </source>
</evidence>